<dbReference type="AlphaFoldDB" id="A0A1Y5IBG7"/>
<proteinExistence type="predicted"/>
<feature type="compositionally biased region" description="Basic and acidic residues" evidence="1">
    <location>
        <begin position="23"/>
        <end position="34"/>
    </location>
</feature>
<keyword evidence="2" id="KW-1133">Transmembrane helix</keyword>
<feature type="region of interest" description="Disordered" evidence="1">
    <location>
        <begin position="172"/>
        <end position="191"/>
    </location>
</feature>
<name>A0A1Y5IBG7_OSTTA</name>
<dbReference type="EMBL" id="KZ155780">
    <property type="protein sequence ID" value="OUS46940.1"/>
    <property type="molecule type" value="Genomic_DNA"/>
</dbReference>
<feature type="region of interest" description="Disordered" evidence="1">
    <location>
        <begin position="1"/>
        <end position="78"/>
    </location>
</feature>
<evidence type="ECO:0000256" key="1">
    <source>
        <dbReference type="SAM" id="MobiDB-lite"/>
    </source>
</evidence>
<feature type="transmembrane region" description="Helical" evidence="2">
    <location>
        <begin position="213"/>
        <end position="237"/>
    </location>
</feature>
<evidence type="ECO:0000313" key="3">
    <source>
        <dbReference type="EMBL" id="OUS46940.1"/>
    </source>
</evidence>
<organism evidence="3">
    <name type="scientific">Ostreococcus tauri</name>
    <name type="common">Marine green alga</name>
    <dbReference type="NCBI Taxonomy" id="70448"/>
    <lineage>
        <taxon>Eukaryota</taxon>
        <taxon>Viridiplantae</taxon>
        <taxon>Chlorophyta</taxon>
        <taxon>Mamiellophyceae</taxon>
        <taxon>Mamiellales</taxon>
        <taxon>Bathycoccaceae</taxon>
        <taxon>Ostreococcus</taxon>
    </lineage>
</organism>
<dbReference type="Proteomes" id="UP000195557">
    <property type="component" value="Unassembled WGS sequence"/>
</dbReference>
<gene>
    <name evidence="3" type="ORF">BE221DRAFT_191450</name>
</gene>
<keyword evidence="2" id="KW-0812">Transmembrane</keyword>
<reference evidence="3" key="1">
    <citation type="submission" date="2017-04" db="EMBL/GenBank/DDBJ databases">
        <title>Population genomics of picophytoplankton unveils novel chromosome hypervariability.</title>
        <authorList>
            <consortium name="DOE Joint Genome Institute"/>
            <person name="Blanc-Mathieu R."/>
            <person name="Krasovec M."/>
            <person name="Hebrard M."/>
            <person name="Yau S."/>
            <person name="Desgranges E."/>
            <person name="Martin J."/>
            <person name="Schackwitz W."/>
            <person name="Kuo A."/>
            <person name="Salin G."/>
            <person name="Donnadieu C."/>
            <person name="Desdevises Y."/>
            <person name="Sanchez-Ferandin S."/>
            <person name="Moreau H."/>
            <person name="Rivals E."/>
            <person name="Grigoriev I.V."/>
            <person name="Grimsley N."/>
            <person name="Eyre-Walker A."/>
            <person name="Piganeau G."/>
        </authorList>
    </citation>
    <scope>NUCLEOTIDE SEQUENCE [LARGE SCALE GENOMIC DNA]</scope>
    <source>
        <strain evidence="3">RCC 1115</strain>
    </source>
</reference>
<evidence type="ECO:0000256" key="2">
    <source>
        <dbReference type="SAM" id="Phobius"/>
    </source>
</evidence>
<keyword evidence="2" id="KW-0472">Membrane</keyword>
<accession>A0A1Y5IBG7</accession>
<sequence length="368" mass="40495">MSSLRARLRAAERDVTDVGTSKRTTEVERFENHRTRSASIERASEGLESPRTPREVTARVWEPSTRSGASPWDSASGRRARWTSVKAATKLTTPRRTMEETRARDVRDRELDVNAARAVSGSFAVVSGEGTATKKTGGQTRDVSFEQDDVEAEVLKILRDVVADAKRERASGLDSKSCVESQDGDDGRDEKALVSISSRGRVKERNESLARMGWDFGAIIIGSITIAMAVVGFLFGFSVARFRSGNGDVGYRISPQVKTRVEPATNSLMLDGIDFEASWNSTLLRAKTLHDSLTDDDARRRIRSAAKRARDARRLALEASSSEEDENDTLVRATCRAVIAFSELERFSSVNTSLDHAHAEPSASRQVV</sequence>
<protein>
    <submittedName>
        <fullName evidence="3">Uncharacterized protein</fullName>
    </submittedName>
</protein>